<reference evidence="2" key="1">
    <citation type="submission" date="2018-05" db="EMBL/GenBank/DDBJ databases">
        <authorList>
            <person name="Lanie J.A."/>
            <person name="Ng W.-L."/>
            <person name="Kazmierczak K.M."/>
            <person name="Andrzejewski T.M."/>
            <person name="Davidsen T.M."/>
            <person name="Wayne K.J."/>
            <person name="Tettelin H."/>
            <person name="Glass J.I."/>
            <person name="Rusch D."/>
            <person name="Podicherti R."/>
            <person name="Tsui H.-C.T."/>
            <person name="Winkler M.E."/>
        </authorList>
    </citation>
    <scope>NUCLEOTIDE SEQUENCE</scope>
</reference>
<proteinExistence type="predicted"/>
<dbReference type="EMBL" id="UINC01121214">
    <property type="protein sequence ID" value="SVC96215.1"/>
    <property type="molecule type" value="Genomic_DNA"/>
</dbReference>
<evidence type="ECO:0000256" key="1">
    <source>
        <dbReference type="SAM" id="Phobius"/>
    </source>
</evidence>
<gene>
    <name evidence="2" type="ORF">METZ01_LOCUS349069</name>
</gene>
<keyword evidence="1" id="KW-0472">Membrane</keyword>
<name>A0A382RGB5_9ZZZZ</name>
<dbReference type="AlphaFoldDB" id="A0A382RGB5"/>
<feature type="transmembrane region" description="Helical" evidence="1">
    <location>
        <begin position="6"/>
        <end position="27"/>
    </location>
</feature>
<protein>
    <submittedName>
        <fullName evidence="2">Uncharacterized protein</fullName>
    </submittedName>
</protein>
<sequence length="29" mass="3393">MLDLNRWLVLAFFIFPTFALAPFLLVAPR</sequence>
<evidence type="ECO:0000313" key="2">
    <source>
        <dbReference type="EMBL" id="SVC96215.1"/>
    </source>
</evidence>
<keyword evidence="1" id="KW-0812">Transmembrane</keyword>
<feature type="non-terminal residue" evidence="2">
    <location>
        <position position="29"/>
    </location>
</feature>
<organism evidence="2">
    <name type="scientific">marine metagenome</name>
    <dbReference type="NCBI Taxonomy" id="408172"/>
    <lineage>
        <taxon>unclassified sequences</taxon>
        <taxon>metagenomes</taxon>
        <taxon>ecological metagenomes</taxon>
    </lineage>
</organism>
<keyword evidence="1" id="KW-1133">Transmembrane helix</keyword>
<accession>A0A382RGB5</accession>